<protein>
    <submittedName>
        <fullName evidence="1">Stage III sporulation protein AD</fullName>
    </submittedName>
</protein>
<name>A0A9D1JK09_9FIRM</name>
<sequence length="126" mass="13760">MLKIGILGLAGILLALLIREVKPGFAVLISMATCVLIFYYGIDRLSYVAQAAKTLQEYIRLQDSYLKILLKMVGITYIADFSASLCRDAGYSAVAGQIEFYGKISVLSLCTPVLLALLETINDFLA</sequence>
<dbReference type="AlphaFoldDB" id="A0A9D1JK09"/>
<dbReference type="NCBIfam" id="TIGR02849">
    <property type="entry name" value="spore_III_AD"/>
    <property type="match status" value="1"/>
</dbReference>
<dbReference type="InterPro" id="IPR025664">
    <property type="entry name" value="Spore_III_AC/AD"/>
</dbReference>
<dbReference type="InterPro" id="IPR014211">
    <property type="entry name" value="Spore_III_AD"/>
</dbReference>
<dbReference type="EMBL" id="DVIQ01000024">
    <property type="protein sequence ID" value="HIS30874.1"/>
    <property type="molecule type" value="Genomic_DNA"/>
</dbReference>
<dbReference type="Pfam" id="PF06686">
    <property type="entry name" value="SpoIIIAC"/>
    <property type="match status" value="2"/>
</dbReference>
<comment type="caution">
    <text evidence="1">The sequence shown here is derived from an EMBL/GenBank/DDBJ whole genome shotgun (WGS) entry which is preliminary data.</text>
</comment>
<evidence type="ECO:0000313" key="1">
    <source>
        <dbReference type="EMBL" id="HIS30874.1"/>
    </source>
</evidence>
<proteinExistence type="predicted"/>
<evidence type="ECO:0000313" key="2">
    <source>
        <dbReference type="Proteomes" id="UP000823935"/>
    </source>
</evidence>
<organism evidence="1 2">
    <name type="scientific">Candidatus Limivivens intestinipullorum</name>
    <dbReference type="NCBI Taxonomy" id="2840858"/>
    <lineage>
        <taxon>Bacteria</taxon>
        <taxon>Bacillati</taxon>
        <taxon>Bacillota</taxon>
        <taxon>Clostridia</taxon>
        <taxon>Lachnospirales</taxon>
        <taxon>Lachnospiraceae</taxon>
        <taxon>Lachnospiraceae incertae sedis</taxon>
        <taxon>Candidatus Limivivens</taxon>
    </lineage>
</organism>
<reference evidence="1" key="2">
    <citation type="journal article" date="2021" name="PeerJ">
        <title>Extensive microbial diversity within the chicken gut microbiome revealed by metagenomics and culture.</title>
        <authorList>
            <person name="Gilroy R."/>
            <person name="Ravi A."/>
            <person name="Getino M."/>
            <person name="Pursley I."/>
            <person name="Horton D.L."/>
            <person name="Alikhan N.F."/>
            <person name="Baker D."/>
            <person name="Gharbi K."/>
            <person name="Hall N."/>
            <person name="Watson M."/>
            <person name="Adriaenssens E.M."/>
            <person name="Foster-Nyarko E."/>
            <person name="Jarju S."/>
            <person name="Secka A."/>
            <person name="Antonio M."/>
            <person name="Oren A."/>
            <person name="Chaudhuri R.R."/>
            <person name="La Ragione R."/>
            <person name="Hildebrand F."/>
            <person name="Pallen M.J."/>
        </authorList>
    </citation>
    <scope>NUCLEOTIDE SEQUENCE</scope>
    <source>
        <strain evidence="1">CHK190-19873</strain>
    </source>
</reference>
<accession>A0A9D1JK09</accession>
<dbReference type="Proteomes" id="UP000823935">
    <property type="component" value="Unassembled WGS sequence"/>
</dbReference>
<reference evidence="1" key="1">
    <citation type="submission" date="2020-10" db="EMBL/GenBank/DDBJ databases">
        <authorList>
            <person name="Gilroy R."/>
        </authorList>
    </citation>
    <scope>NUCLEOTIDE SEQUENCE</scope>
    <source>
        <strain evidence="1">CHK190-19873</strain>
    </source>
</reference>
<gene>
    <name evidence="1" type="primary">spoIIIAD</name>
    <name evidence="1" type="ORF">IAB44_04885</name>
</gene>